<dbReference type="InterPro" id="IPR001304">
    <property type="entry name" value="C-type_lectin-like"/>
</dbReference>
<dbReference type="eggNOG" id="KOG4297">
    <property type="taxonomic scope" value="Eukaryota"/>
</dbReference>
<dbReference type="CDD" id="cd00037">
    <property type="entry name" value="CLECT"/>
    <property type="match status" value="1"/>
</dbReference>
<organism evidence="3 4">
    <name type="scientific">Caenorhabditis tropicalis</name>
    <dbReference type="NCBI Taxonomy" id="1561998"/>
    <lineage>
        <taxon>Eukaryota</taxon>
        <taxon>Metazoa</taxon>
        <taxon>Ecdysozoa</taxon>
        <taxon>Nematoda</taxon>
        <taxon>Chromadorea</taxon>
        <taxon>Rhabditida</taxon>
        <taxon>Rhabditina</taxon>
        <taxon>Rhabditomorpha</taxon>
        <taxon>Rhabditoidea</taxon>
        <taxon>Rhabditidae</taxon>
        <taxon>Peloderinae</taxon>
        <taxon>Caenorhabditis</taxon>
    </lineage>
</organism>
<dbReference type="InterPro" id="IPR016187">
    <property type="entry name" value="CTDL_fold"/>
</dbReference>
<dbReference type="PROSITE" id="PS50041">
    <property type="entry name" value="C_TYPE_LECTIN_2"/>
    <property type="match status" value="1"/>
</dbReference>
<dbReference type="AlphaFoldDB" id="A0A1I7TQ03"/>
<evidence type="ECO:0000313" key="4">
    <source>
        <dbReference type="WBParaSite" id="Csp11.Scaffold629.g10624.t1"/>
    </source>
</evidence>
<dbReference type="InterPro" id="IPR016186">
    <property type="entry name" value="C-type_lectin-like/link_sf"/>
</dbReference>
<protein>
    <submittedName>
        <fullName evidence="4">C-type lectin domain-containing protein</fullName>
    </submittedName>
</protein>
<evidence type="ECO:0000313" key="3">
    <source>
        <dbReference type="Proteomes" id="UP000095282"/>
    </source>
</evidence>
<accession>A0A1I7TQ03</accession>
<evidence type="ECO:0000259" key="2">
    <source>
        <dbReference type="PROSITE" id="PS50041"/>
    </source>
</evidence>
<dbReference type="WBParaSite" id="Csp11.Scaffold629.g10624.t1">
    <property type="protein sequence ID" value="Csp11.Scaffold629.g10624.t1"/>
    <property type="gene ID" value="Csp11.Scaffold629.g10624"/>
</dbReference>
<dbReference type="STRING" id="1561998.A0A1I7TQ03"/>
<feature type="domain" description="C-type lectin" evidence="2">
    <location>
        <begin position="33"/>
        <end position="148"/>
    </location>
</feature>
<dbReference type="Gene3D" id="3.10.100.10">
    <property type="entry name" value="Mannose-Binding Protein A, subunit A"/>
    <property type="match status" value="1"/>
</dbReference>
<keyword evidence="1" id="KW-0732">Signal</keyword>
<feature type="signal peptide" evidence="1">
    <location>
        <begin position="1"/>
        <end position="23"/>
    </location>
</feature>
<dbReference type="Proteomes" id="UP000095282">
    <property type="component" value="Unplaced"/>
</dbReference>
<evidence type="ECO:0000256" key="1">
    <source>
        <dbReference type="SAM" id="SignalP"/>
    </source>
</evidence>
<sequence>MFSVNTVMYTLLLLLTLFQTASAQCPLGNDAYINGLCYTVSTYKATFGSAEFACNGRQQTLAIIQNSLQSNLLATVVRNITGEPNGVFWIGLSRKNFFSKYQWEDGTLMTWSNFDTAYPQNALFVAESTTNGKWRTVDGQESHYFACSYDPNASPRPTTWQPDSTYYPYSTTDSPVSSTYGPWSTDFPGESTTYRPYTTDYPSSDSTYWPWSTNFPGESTTYRPYTTGYPDSTYYPDGTTGYPYPDSTYYPGGSTNYPDGTTGYPYYDSTYYPGASSTYSPFGTTRFSALEKLPKSLKKLLRNYKP</sequence>
<dbReference type="GO" id="GO:0045087">
    <property type="term" value="P:innate immune response"/>
    <property type="evidence" value="ECO:0007669"/>
    <property type="project" value="TreeGrafter"/>
</dbReference>
<reference evidence="4" key="1">
    <citation type="submission" date="2016-11" db="UniProtKB">
        <authorList>
            <consortium name="WormBaseParasite"/>
        </authorList>
    </citation>
    <scope>IDENTIFICATION</scope>
</reference>
<name>A0A1I7TQ03_9PELO</name>
<feature type="chain" id="PRO_5009307809" evidence="1">
    <location>
        <begin position="24"/>
        <end position="306"/>
    </location>
</feature>
<dbReference type="SUPFAM" id="SSF56436">
    <property type="entry name" value="C-type lectin-like"/>
    <property type="match status" value="1"/>
</dbReference>
<dbReference type="Pfam" id="PF00059">
    <property type="entry name" value="Lectin_C"/>
    <property type="match status" value="1"/>
</dbReference>
<dbReference type="PANTHER" id="PTHR23062">
    <property type="entry name" value="HYPOTHETICAL PROTEIN C.ELEGANS"/>
    <property type="match status" value="1"/>
</dbReference>
<keyword evidence="3" id="KW-1185">Reference proteome</keyword>
<proteinExistence type="predicted"/>
<dbReference type="SMART" id="SM00034">
    <property type="entry name" value="CLECT"/>
    <property type="match status" value="1"/>
</dbReference>
<dbReference type="PANTHER" id="PTHR23062:SF4">
    <property type="entry name" value="C-TYPE LECTIN DOMAIN-CONTAINING PROTEIN"/>
    <property type="match status" value="1"/>
</dbReference>